<evidence type="ECO:0000256" key="6">
    <source>
        <dbReference type="ARBA" id="ARBA00023004"/>
    </source>
</evidence>
<keyword evidence="7 10" id="KW-0503">Monooxygenase</keyword>
<comment type="similarity">
    <text evidence="2 10">Belongs to the cytochrome P450 family.</text>
</comment>
<dbReference type="FunFam" id="1.10.630.10:FF:000023">
    <property type="entry name" value="Cytochrome P450 family protein"/>
    <property type="match status" value="1"/>
</dbReference>
<dbReference type="GO" id="GO:0016705">
    <property type="term" value="F:oxidoreductase activity, acting on paired donors, with incorporation or reduction of molecular oxygen"/>
    <property type="evidence" value="ECO:0007669"/>
    <property type="project" value="InterPro"/>
</dbReference>
<evidence type="ECO:0000256" key="10">
    <source>
        <dbReference type="RuleBase" id="RU000461"/>
    </source>
</evidence>
<dbReference type="OrthoDB" id="1055148at2759"/>
<dbReference type="InterPro" id="IPR036396">
    <property type="entry name" value="Cyt_P450_sf"/>
</dbReference>
<dbReference type="PRINTS" id="PR00463">
    <property type="entry name" value="EP450I"/>
</dbReference>
<keyword evidence="6 9" id="KW-0408">Iron</keyword>
<sequence length="635" mass="72823">MVMIWITKIALKKHQNLPPSPFPCLPILGHLYLVKSPLYRALGKLSERHGPILMLKFGTRRALLVSSPAAVEECLTTNDITFANRPHLLAGKHLGYDYTTLIWSSYGDHWRNLRRIASLELLSTHRLQTLNSVRAEEVRLLAKKRKRYISMETLYIIFSIMVMIWITKIALKKHQNLPPSPFPCLPILGHLYLVKSPLYRALGKLSERHGPILMLKFGTRRALLVSSLAAVEECLTTNDITFANRPHLLAGKHLGYDYTTLIWSSYGDHWRNLRRIASLELLSTHRLQTLNSVRAEEVRLLAKKVYQGAMKDGTVEMKSIYYGASGEDVEETRRFKETLMETLVLMESTNISDYLPLWKWFGGRKLEKRMVALRDKRDGFMQGLLDEHKRKMVVSNIGNEEKKNLIEVLLKLQETEHEYYNDEIIKGLMQVLLSAGTDTSNGTMEWMLSLLLNNPKALKKAQEEIDSYVGVHRLINESDISDLPYLRCIINETLRMYPPGPLVFHESGKDCTVGGYNIPSGTMLLMNLWAMQNDPTIWEEPKKFKPERFEGLEGLRDGYKLMPFGAGRRRCPAENLAMRMVGLALGTLIQCFEWERTSDEMIDMTEGNGLTMPRAKPLVAKCKPREKMTKFLSQM</sequence>
<evidence type="ECO:0000256" key="3">
    <source>
        <dbReference type="ARBA" id="ARBA00022617"/>
    </source>
</evidence>
<keyword evidence="11" id="KW-1133">Transmembrane helix</keyword>
<evidence type="ECO:0000313" key="13">
    <source>
        <dbReference type="Proteomes" id="UP000245207"/>
    </source>
</evidence>
<evidence type="ECO:0000256" key="5">
    <source>
        <dbReference type="ARBA" id="ARBA00023002"/>
    </source>
</evidence>
<dbReference type="SUPFAM" id="SSF48264">
    <property type="entry name" value="Cytochrome P450"/>
    <property type="match status" value="2"/>
</dbReference>
<dbReference type="Pfam" id="PF00067">
    <property type="entry name" value="p450"/>
    <property type="match status" value="2"/>
</dbReference>
<evidence type="ECO:0000256" key="4">
    <source>
        <dbReference type="ARBA" id="ARBA00022723"/>
    </source>
</evidence>
<keyword evidence="8 11" id="KW-0472">Membrane</keyword>
<evidence type="ECO:0000256" key="2">
    <source>
        <dbReference type="ARBA" id="ARBA00010617"/>
    </source>
</evidence>
<dbReference type="PANTHER" id="PTHR47947:SF3">
    <property type="entry name" value="CYTOCHROME P450 81D1-LIKE"/>
    <property type="match status" value="1"/>
</dbReference>
<gene>
    <name evidence="12" type="ORF">CTI12_AA435010</name>
</gene>
<evidence type="ECO:0000256" key="11">
    <source>
        <dbReference type="SAM" id="Phobius"/>
    </source>
</evidence>
<dbReference type="PRINTS" id="PR00385">
    <property type="entry name" value="P450"/>
</dbReference>
<dbReference type="AlphaFoldDB" id="A0A2U1M032"/>
<evidence type="ECO:0000256" key="1">
    <source>
        <dbReference type="ARBA" id="ARBA00004370"/>
    </source>
</evidence>
<keyword evidence="5 10" id="KW-0560">Oxidoreductase</keyword>
<dbReference type="CDD" id="cd20653">
    <property type="entry name" value="CYP81"/>
    <property type="match status" value="1"/>
</dbReference>
<dbReference type="GO" id="GO:0020037">
    <property type="term" value="F:heme binding"/>
    <property type="evidence" value="ECO:0007669"/>
    <property type="project" value="InterPro"/>
</dbReference>
<dbReference type="EMBL" id="PKPP01007013">
    <property type="protein sequence ID" value="PWA54626.1"/>
    <property type="molecule type" value="Genomic_DNA"/>
</dbReference>
<organism evidence="12 13">
    <name type="scientific">Artemisia annua</name>
    <name type="common">Sweet wormwood</name>
    <dbReference type="NCBI Taxonomy" id="35608"/>
    <lineage>
        <taxon>Eukaryota</taxon>
        <taxon>Viridiplantae</taxon>
        <taxon>Streptophyta</taxon>
        <taxon>Embryophyta</taxon>
        <taxon>Tracheophyta</taxon>
        <taxon>Spermatophyta</taxon>
        <taxon>Magnoliopsida</taxon>
        <taxon>eudicotyledons</taxon>
        <taxon>Gunneridae</taxon>
        <taxon>Pentapetalae</taxon>
        <taxon>asterids</taxon>
        <taxon>campanulids</taxon>
        <taxon>Asterales</taxon>
        <taxon>Asteraceae</taxon>
        <taxon>Asteroideae</taxon>
        <taxon>Anthemideae</taxon>
        <taxon>Artemisiinae</taxon>
        <taxon>Artemisia</taxon>
    </lineage>
</organism>
<evidence type="ECO:0000256" key="8">
    <source>
        <dbReference type="ARBA" id="ARBA00023136"/>
    </source>
</evidence>
<proteinExistence type="inferred from homology"/>
<dbReference type="Gene3D" id="1.10.630.10">
    <property type="entry name" value="Cytochrome P450"/>
    <property type="match status" value="2"/>
</dbReference>
<evidence type="ECO:0000313" key="12">
    <source>
        <dbReference type="EMBL" id="PWA54626.1"/>
    </source>
</evidence>
<dbReference type="Proteomes" id="UP000245207">
    <property type="component" value="Unassembled WGS sequence"/>
</dbReference>
<comment type="caution">
    <text evidence="12">The sequence shown here is derived from an EMBL/GenBank/DDBJ whole genome shotgun (WGS) entry which is preliminary data.</text>
</comment>
<dbReference type="PANTHER" id="PTHR47947">
    <property type="entry name" value="CYTOCHROME P450 82C3-RELATED"/>
    <property type="match status" value="1"/>
</dbReference>
<name>A0A2U1M032_ARTAN</name>
<dbReference type="GO" id="GO:0005506">
    <property type="term" value="F:iron ion binding"/>
    <property type="evidence" value="ECO:0007669"/>
    <property type="project" value="InterPro"/>
</dbReference>
<dbReference type="GO" id="GO:0004497">
    <property type="term" value="F:monooxygenase activity"/>
    <property type="evidence" value="ECO:0007669"/>
    <property type="project" value="UniProtKB-KW"/>
</dbReference>
<dbReference type="InterPro" id="IPR050651">
    <property type="entry name" value="Plant_Cytochrome_P450_Monoox"/>
</dbReference>
<dbReference type="InterPro" id="IPR017972">
    <property type="entry name" value="Cyt_P450_CS"/>
</dbReference>
<dbReference type="STRING" id="35608.A0A2U1M032"/>
<dbReference type="GO" id="GO:0016020">
    <property type="term" value="C:membrane"/>
    <property type="evidence" value="ECO:0007669"/>
    <property type="project" value="UniProtKB-SubCell"/>
</dbReference>
<evidence type="ECO:0000256" key="9">
    <source>
        <dbReference type="PIRSR" id="PIRSR602401-1"/>
    </source>
</evidence>
<comment type="subcellular location">
    <subcellularLocation>
        <location evidence="1">Membrane</location>
    </subcellularLocation>
</comment>
<feature type="binding site" description="axial binding residue" evidence="9">
    <location>
        <position position="571"/>
    </location>
    <ligand>
        <name>heme</name>
        <dbReference type="ChEBI" id="CHEBI:30413"/>
    </ligand>
    <ligandPart>
        <name>Fe</name>
        <dbReference type="ChEBI" id="CHEBI:18248"/>
    </ligandPart>
</feature>
<keyword evidence="3 9" id="KW-0349">Heme</keyword>
<dbReference type="PROSITE" id="PS00086">
    <property type="entry name" value="CYTOCHROME_P450"/>
    <property type="match status" value="1"/>
</dbReference>
<keyword evidence="11" id="KW-0812">Transmembrane</keyword>
<comment type="cofactor">
    <cofactor evidence="9">
        <name>heme</name>
        <dbReference type="ChEBI" id="CHEBI:30413"/>
    </cofactor>
</comment>
<protein>
    <submittedName>
        <fullName evidence="12">Cytochrome P450</fullName>
    </submittedName>
</protein>
<evidence type="ECO:0000256" key="7">
    <source>
        <dbReference type="ARBA" id="ARBA00023033"/>
    </source>
</evidence>
<dbReference type="InterPro" id="IPR002401">
    <property type="entry name" value="Cyt_P450_E_grp-I"/>
</dbReference>
<feature type="transmembrane region" description="Helical" evidence="11">
    <location>
        <begin position="153"/>
        <end position="171"/>
    </location>
</feature>
<reference evidence="12 13" key="1">
    <citation type="journal article" date="2018" name="Mol. Plant">
        <title>The genome of Artemisia annua provides insight into the evolution of Asteraceae family and artemisinin biosynthesis.</title>
        <authorList>
            <person name="Shen Q."/>
            <person name="Zhang L."/>
            <person name="Liao Z."/>
            <person name="Wang S."/>
            <person name="Yan T."/>
            <person name="Shi P."/>
            <person name="Liu M."/>
            <person name="Fu X."/>
            <person name="Pan Q."/>
            <person name="Wang Y."/>
            <person name="Lv Z."/>
            <person name="Lu X."/>
            <person name="Zhang F."/>
            <person name="Jiang W."/>
            <person name="Ma Y."/>
            <person name="Chen M."/>
            <person name="Hao X."/>
            <person name="Li L."/>
            <person name="Tang Y."/>
            <person name="Lv G."/>
            <person name="Zhou Y."/>
            <person name="Sun X."/>
            <person name="Brodelius P.E."/>
            <person name="Rose J.K.C."/>
            <person name="Tang K."/>
        </authorList>
    </citation>
    <scope>NUCLEOTIDE SEQUENCE [LARGE SCALE GENOMIC DNA]</scope>
    <source>
        <strain evidence="13">cv. Huhao1</strain>
        <tissue evidence="12">Leaf</tissue>
    </source>
</reference>
<keyword evidence="13" id="KW-1185">Reference proteome</keyword>
<dbReference type="InterPro" id="IPR001128">
    <property type="entry name" value="Cyt_P450"/>
</dbReference>
<keyword evidence="4 9" id="KW-0479">Metal-binding</keyword>
<accession>A0A2U1M032</accession>